<dbReference type="Gene3D" id="2.30.320.10">
    <property type="entry name" value="YwqG-like"/>
    <property type="match status" value="1"/>
</dbReference>
<organism evidence="1 2">
    <name type="scientific">Dictyobacter vulcani</name>
    <dbReference type="NCBI Taxonomy" id="2607529"/>
    <lineage>
        <taxon>Bacteria</taxon>
        <taxon>Bacillati</taxon>
        <taxon>Chloroflexota</taxon>
        <taxon>Ktedonobacteria</taxon>
        <taxon>Ktedonobacterales</taxon>
        <taxon>Dictyobacteraceae</taxon>
        <taxon>Dictyobacter</taxon>
    </lineage>
</organism>
<dbReference type="RefSeq" id="WP_162005576.1">
    <property type="nucleotide sequence ID" value="NZ_BKZW01000003.1"/>
</dbReference>
<dbReference type="Pfam" id="PF09234">
    <property type="entry name" value="DUF1963"/>
    <property type="match status" value="1"/>
</dbReference>
<evidence type="ECO:0000313" key="2">
    <source>
        <dbReference type="Proteomes" id="UP000326912"/>
    </source>
</evidence>
<dbReference type="InterPro" id="IPR015315">
    <property type="entry name" value="DUF1963"/>
</dbReference>
<accession>A0A5J4KT30</accession>
<evidence type="ECO:0000313" key="1">
    <source>
        <dbReference type="EMBL" id="GER90823.1"/>
    </source>
</evidence>
<dbReference type="Proteomes" id="UP000326912">
    <property type="component" value="Unassembled WGS sequence"/>
</dbReference>
<dbReference type="InterPro" id="IPR035948">
    <property type="entry name" value="YwqG-like_sf"/>
</dbReference>
<gene>
    <name evidence="1" type="ORF">KDW_49850</name>
</gene>
<name>A0A5J4KT30_9CHLR</name>
<reference evidence="1 2" key="1">
    <citation type="submission" date="2019-10" db="EMBL/GenBank/DDBJ databases">
        <title>Dictyobacter vulcani sp. nov., within the class Ktedonobacteria, isolated from soil of volcanic Mt. Zao.</title>
        <authorList>
            <person name="Zheng Y."/>
            <person name="Wang C.M."/>
            <person name="Sakai Y."/>
            <person name="Abe K."/>
            <person name="Yokota A."/>
            <person name="Yabe S."/>
        </authorList>
    </citation>
    <scope>NUCLEOTIDE SEQUENCE [LARGE SCALE GENOMIC DNA]</scope>
    <source>
        <strain evidence="1 2">W12</strain>
    </source>
</reference>
<dbReference type="AlphaFoldDB" id="A0A5J4KT30"/>
<dbReference type="PANTHER" id="PTHR36436:SF6">
    <property type="entry name" value="SLL5081 PROTEIN"/>
    <property type="match status" value="1"/>
</dbReference>
<evidence type="ECO:0008006" key="3">
    <source>
        <dbReference type="Google" id="ProtNLM"/>
    </source>
</evidence>
<protein>
    <recommendedName>
        <fullName evidence="3">DUF1963 domain-containing protein</fullName>
    </recommendedName>
</protein>
<dbReference type="EMBL" id="BKZW01000003">
    <property type="protein sequence ID" value="GER90823.1"/>
    <property type="molecule type" value="Genomic_DNA"/>
</dbReference>
<sequence>MDLSATKSALQKEGLERLTQYTDVLLQPAIQLEATPVTDAGAEAKLELGISKIGGVPDLPPGQKWPEWNGLPQSFVAQIRLSDVTAADANHWLPQQGMLWFFYDAKQETYGDDPKNAGGWQVFYSADTQHLERATVPDKLPKEARFKACTVKLKSDLTMAQQPQLEVTQLKWSDTDQEHYDTVYGQFNDAKDKTQPRHLMFGHPDTLQDDMRLQCQMMTNGVTDIEDPKVKALSKDANDWHLLLQVDSDERTGMNWPGSGMLYYWIKLADLKAQKFDHIWLVSQSA</sequence>
<dbReference type="PANTHER" id="PTHR36436">
    <property type="entry name" value="SLL5081 PROTEIN"/>
    <property type="match status" value="1"/>
</dbReference>
<comment type="caution">
    <text evidence="1">The sequence shown here is derived from an EMBL/GenBank/DDBJ whole genome shotgun (WGS) entry which is preliminary data.</text>
</comment>
<proteinExistence type="predicted"/>
<keyword evidence="2" id="KW-1185">Reference proteome</keyword>
<dbReference type="SUPFAM" id="SSF103032">
    <property type="entry name" value="Hypothetical protein YwqG"/>
    <property type="match status" value="1"/>
</dbReference>